<evidence type="ECO:0000313" key="2">
    <source>
        <dbReference type="Proteomes" id="UP000001635"/>
    </source>
</evidence>
<dbReference type="eggNOG" id="ENOG5032TA5">
    <property type="taxonomic scope" value="Bacteria"/>
</dbReference>
<dbReference type="HOGENOM" id="CLU_059145_0_0_10"/>
<sequence>MRHVPYWVIILLVMACNGGNDEKKEHSILSMKVDTVIIEPGEELLYLQSRLRVSGLSANKKYLYNFNSQENAIEKINLNTLAFEKKYGFEKEGPDGTGDNVSALSILDKGRLFISSFPRDHIFDWQGNKIESFDITAISKDLNQHQEGDRPYKTLYLDQGSRLVSLIQNFEKKSSKLAIINPKKKNMIKLSIPAIEKAKNFDLTLNSGGMEIALGNVHYLVNEGGQIILGTGVSNELYVMKIESDSLQYITYQSQLTPDEKTGSYPAIVGAQVELAKLHQQIQEDINFMAPVWDEKKQVYYRFSFHSLFEETKKMQGFPQPKGAKVFLSVLDKDFKLLAETQVSQLNQTPEYYFSKDGKLWVFENIEDEMGFVRLDISW</sequence>
<reference evidence="2" key="1">
    <citation type="submission" date="2011-07" db="EMBL/GenBank/DDBJ databases">
        <title>The complete genome of Cyclobacterium marinum DSM 745.</title>
        <authorList>
            <person name="Lucas S."/>
            <person name="Han J."/>
            <person name="Lapidus A."/>
            <person name="Bruce D."/>
            <person name="Goodwin L."/>
            <person name="Pitluck S."/>
            <person name="Peters L."/>
            <person name="Kyrpides N."/>
            <person name="Mavromatis K."/>
            <person name="Ivanova N."/>
            <person name="Ovchinnikova G."/>
            <person name="Chertkov O."/>
            <person name="Detter J.C."/>
            <person name="Tapia R."/>
            <person name="Han C."/>
            <person name="Land M."/>
            <person name="Hauser L."/>
            <person name="Markowitz V."/>
            <person name="Cheng J.-F."/>
            <person name="Hugenholtz P."/>
            <person name="Woyke T."/>
            <person name="Wu D."/>
            <person name="Tindall B."/>
            <person name="Schuetze A."/>
            <person name="Brambilla E."/>
            <person name="Klenk H.-P."/>
            <person name="Eisen J.A."/>
        </authorList>
    </citation>
    <scope>NUCLEOTIDE SEQUENCE [LARGE SCALE GENOMIC DNA]</scope>
    <source>
        <strain evidence="2">ATCC 25205 / DSM 745 / LMG 13164 / NCIMB 1802</strain>
    </source>
</reference>
<dbReference type="RefSeq" id="WP_014020212.1">
    <property type="nucleotide sequence ID" value="NC_015914.1"/>
</dbReference>
<keyword evidence="2" id="KW-1185">Reference proteome</keyword>
<dbReference type="PROSITE" id="PS51257">
    <property type="entry name" value="PROKAR_LIPOPROTEIN"/>
    <property type="match status" value="1"/>
</dbReference>
<dbReference type="AlphaFoldDB" id="G0J3U5"/>
<dbReference type="OrthoDB" id="833511at2"/>
<proteinExistence type="predicted"/>
<name>G0J3U5_CYCMS</name>
<protein>
    <recommendedName>
        <fullName evidence="3">DUF4221 domain-containing protein</fullName>
    </recommendedName>
</protein>
<dbReference type="InterPro" id="IPR025316">
    <property type="entry name" value="DUF4221"/>
</dbReference>
<accession>G0J3U5</accession>
<dbReference type="EMBL" id="CP002955">
    <property type="protein sequence ID" value="AEL25919.1"/>
    <property type="molecule type" value="Genomic_DNA"/>
</dbReference>
<dbReference type="STRING" id="880070.Cycma_2174"/>
<organism evidence="1 2">
    <name type="scientific">Cyclobacterium marinum (strain ATCC 25205 / DSM 745 / LMG 13164 / NCIMB 1802)</name>
    <name type="common">Flectobacillus marinus</name>
    <dbReference type="NCBI Taxonomy" id="880070"/>
    <lineage>
        <taxon>Bacteria</taxon>
        <taxon>Pseudomonadati</taxon>
        <taxon>Bacteroidota</taxon>
        <taxon>Cytophagia</taxon>
        <taxon>Cytophagales</taxon>
        <taxon>Cyclobacteriaceae</taxon>
        <taxon>Cyclobacterium</taxon>
    </lineage>
</organism>
<dbReference type="Pfam" id="PF13970">
    <property type="entry name" value="DUF4221"/>
    <property type="match status" value="1"/>
</dbReference>
<dbReference type="Proteomes" id="UP000001635">
    <property type="component" value="Chromosome"/>
</dbReference>
<gene>
    <name evidence="1" type="ordered locus">Cycma_2174</name>
</gene>
<dbReference type="KEGG" id="cmr:Cycma_2174"/>
<evidence type="ECO:0008006" key="3">
    <source>
        <dbReference type="Google" id="ProtNLM"/>
    </source>
</evidence>
<evidence type="ECO:0000313" key="1">
    <source>
        <dbReference type="EMBL" id="AEL25919.1"/>
    </source>
</evidence>